<feature type="transmembrane region" description="Helical" evidence="1">
    <location>
        <begin position="71"/>
        <end position="89"/>
    </location>
</feature>
<keyword evidence="1" id="KW-0812">Transmembrane</keyword>
<proteinExistence type="predicted"/>
<name>A0ABP6NAA6_9ACTN</name>
<accession>A0ABP6NAA6</accession>
<keyword evidence="3" id="KW-1185">Reference proteome</keyword>
<evidence type="ECO:0000256" key="1">
    <source>
        <dbReference type="SAM" id="Phobius"/>
    </source>
</evidence>
<evidence type="ECO:0000313" key="3">
    <source>
        <dbReference type="Proteomes" id="UP001500320"/>
    </source>
</evidence>
<dbReference type="Pfam" id="PF14248">
    <property type="entry name" value="DUF4345"/>
    <property type="match status" value="1"/>
</dbReference>
<dbReference type="InterPro" id="IPR025597">
    <property type="entry name" value="DUF4345"/>
</dbReference>
<dbReference type="Proteomes" id="UP001500320">
    <property type="component" value="Unassembled WGS sequence"/>
</dbReference>
<feature type="transmembrane region" description="Helical" evidence="1">
    <location>
        <begin position="101"/>
        <end position="119"/>
    </location>
</feature>
<organism evidence="2 3">
    <name type="scientific">Planomonospora alba</name>
    <dbReference type="NCBI Taxonomy" id="161354"/>
    <lineage>
        <taxon>Bacteria</taxon>
        <taxon>Bacillati</taxon>
        <taxon>Actinomycetota</taxon>
        <taxon>Actinomycetes</taxon>
        <taxon>Streptosporangiales</taxon>
        <taxon>Streptosporangiaceae</taxon>
        <taxon>Planomonospora</taxon>
    </lineage>
</organism>
<protein>
    <submittedName>
        <fullName evidence="2">DUF4345 domain-containing protein</fullName>
    </submittedName>
</protein>
<feature type="transmembrane region" description="Helical" evidence="1">
    <location>
        <begin position="42"/>
        <end position="62"/>
    </location>
</feature>
<reference evidence="3" key="1">
    <citation type="journal article" date="2019" name="Int. J. Syst. Evol. Microbiol.">
        <title>The Global Catalogue of Microorganisms (GCM) 10K type strain sequencing project: providing services to taxonomists for standard genome sequencing and annotation.</title>
        <authorList>
            <consortium name="The Broad Institute Genomics Platform"/>
            <consortium name="The Broad Institute Genome Sequencing Center for Infectious Disease"/>
            <person name="Wu L."/>
            <person name="Ma J."/>
        </authorList>
    </citation>
    <scope>NUCLEOTIDE SEQUENCE [LARGE SCALE GENOMIC DNA]</scope>
    <source>
        <strain evidence="3">JCM 9373</strain>
    </source>
</reference>
<sequence length="122" mass="12814">MFVILLAALFFLAMGVYGLLMPAGLIRPFRMSADTPDARTEIRAVYGGFGVAMAAVLALAAADAGHLGRGAVMTVAAALLGMAIGRLAARAVERPSAFYPSWLYFWIELVIAAALLAVTRSP</sequence>
<dbReference type="RefSeq" id="WP_344860863.1">
    <property type="nucleotide sequence ID" value="NZ_BAAAUT010000027.1"/>
</dbReference>
<keyword evidence="1" id="KW-0472">Membrane</keyword>
<dbReference type="EMBL" id="BAAAUT010000027">
    <property type="protein sequence ID" value="GAA3141644.1"/>
    <property type="molecule type" value="Genomic_DNA"/>
</dbReference>
<evidence type="ECO:0000313" key="2">
    <source>
        <dbReference type="EMBL" id="GAA3141644.1"/>
    </source>
</evidence>
<comment type="caution">
    <text evidence="2">The sequence shown here is derived from an EMBL/GenBank/DDBJ whole genome shotgun (WGS) entry which is preliminary data.</text>
</comment>
<gene>
    <name evidence="2" type="ORF">GCM10010466_35770</name>
</gene>
<keyword evidence="1" id="KW-1133">Transmembrane helix</keyword>